<dbReference type="PANTHER" id="PTHR43464:SF3">
    <property type="entry name" value="SAM-DEPENDENT METHYLTRANSFERASE"/>
    <property type="match status" value="1"/>
</dbReference>
<evidence type="ECO:0000313" key="3">
    <source>
        <dbReference type="Proteomes" id="UP000189777"/>
    </source>
</evidence>
<dbReference type="Proteomes" id="UP000189777">
    <property type="component" value="Unassembled WGS sequence"/>
</dbReference>
<dbReference type="Pfam" id="PF13649">
    <property type="entry name" value="Methyltransf_25"/>
    <property type="match status" value="1"/>
</dbReference>
<evidence type="ECO:0000259" key="1">
    <source>
        <dbReference type="Pfam" id="PF13649"/>
    </source>
</evidence>
<dbReference type="PANTHER" id="PTHR43464">
    <property type="entry name" value="METHYLTRANSFERASE"/>
    <property type="match status" value="1"/>
</dbReference>
<feature type="domain" description="Methyltransferase" evidence="1">
    <location>
        <begin position="41"/>
        <end position="134"/>
    </location>
</feature>
<keyword evidence="3" id="KW-1185">Reference proteome</keyword>
<dbReference type="SUPFAM" id="SSF53335">
    <property type="entry name" value="S-adenosyl-L-methionine-dependent methyltransferases"/>
    <property type="match status" value="1"/>
</dbReference>
<sequence>MFDLRLFSIRESRHRIHNPLTERQLGDLGERLDLPAGARFLDLACGSGEMLSTWARDHGVTGVGVDLNPDFVAAARARADELGTSDAVRFVEADAAGYVADEAVDVAACVGATWIGDGVPGTLDLLSRSVRPGGMLLVGEPYWRTSPATPEALAACGVESADAYLPLPDLLASFGAQGYDVVEMVCATEESWDRYMAPQWLAMRRWADTHPGHELHDEVRRLLATEPQQYAAGARMHFGWGVFALIAR</sequence>
<dbReference type="EMBL" id="FUZQ01000008">
    <property type="protein sequence ID" value="SKC80595.1"/>
    <property type="molecule type" value="Genomic_DNA"/>
</dbReference>
<name>A0A1T5LXL0_9MICO</name>
<dbReference type="GO" id="GO:0032259">
    <property type="term" value="P:methylation"/>
    <property type="evidence" value="ECO:0007669"/>
    <property type="project" value="UniProtKB-KW"/>
</dbReference>
<reference evidence="2 3" key="1">
    <citation type="submission" date="2017-02" db="EMBL/GenBank/DDBJ databases">
        <authorList>
            <person name="Peterson S.W."/>
        </authorList>
    </citation>
    <scope>NUCLEOTIDE SEQUENCE [LARGE SCALE GENOMIC DNA]</scope>
    <source>
        <strain evidence="2 3">DSM 21481</strain>
    </source>
</reference>
<accession>A0A1T5LXL0</accession>
<evidence type="ECO:0000313" key="2">
    <source>
        <dbReference type="EMBL" id="SKC80595.1"/>
    </source>
</evidence>
<protein>
    <submittedName>
        <fullName evidence="2">Methyltransferase domain-containing protein</fullName>
    </submittedName>
</protein>
<organism evidence="2 3">
    <name type="scientific">Krasilnikoviella flava</name>
    <dbReference type="NCBI Taxonomy" id="526729"/>
    <lineage>
        <taxon>Bacteria</taxon>
        <taxon>Bacillati</taxon>
        <taxon>Actinomycetota</taxon>
        <taxon>Actinomycetes</taxon>
        <taxon>Micrococcales</taxon>
        <taxon>Promicromonosporaceae</taxon>
        <taxon>Krasilnikoviella</taxon>
    </lineage>
</organism>
<dbReference type="GO" id="GO:0008168">
    <property type="term" value="F:methyltransferase activity"/>
    <property type="evidence" value="ECO:0007669"/>
    <property type="project" value="UniProtKB-KW"/>
</dbReference>
<dbReference type="STRING" id="526729.SAMN04324258_4042"/>
<keyword evidence="2" id="KW-0808">Transferase</keyword>
<dbReference type="CDD" id="cd02440">
    <property type="entry name" value="AdoMet_MTases"/>
    <property type="match status" value="1"/>
</dbReference>
<dbReference type="AlphaFoldDB" id="A0A1T5LXL0"/>
<dbReference type="RefSeq" id="WP_079576395.1">
    <property type="nucleotide sequence ID" value="NZ_FUZQ01000008.1"/>
</dbReference>
<proteinExistence type="predicted"/>
<dbReference type="Gene3D" id="3.40.50.150">
    <property type="entry name" value="Vaccinia Virus protein VP39"/>
    <property type="match status" value="1"/>
</dbReference>
<keyword evidence="2" id="KW-0489">Methyltransferase</keyword>
<gene>
    <name evidence="2" type="ORF">SAMN04324258_4042</name>
</gene>
<dbReference type="InterPro" id="IPR029063">
    <property type="entry name" value="SAM-dependent_MTases_sf"/>
</dbReference>
<dbReference type="InterPro" id="IPR041698">
    <property type="entry name" value="Methyltransf_25"/>
</dbReference>